<evidence type="ECO:0000256" key="1">
    <source>
        <dbReference type="ARBA" id="ARBA00023015"/>
    </source>
</evidence>
<dbReference type="InterPro" id="IPR036388">
    <property type="entry name" value="WH-like_DNA-bd_sf"/>
</dbReference>
<dbReference type="PANTHER" id="PTHR33164:SF99">
    <property type="entry name" value="MARR FAMILY REGULATORY PROTEIN"/>
    <property type="match status" value="1"/>
</dbReference>
<dbReference type="PRINTS" id="PR00598">
    <property type="entry name" value="HTHMARR"/>
</dbReference>
<dbReference type="InterPro" id="IPR011991">
    <property type="entry name" value="ArsR-like_HTH"/>
</dbReference>
<protein>
    <submittedName>
        <fullName evidence="5">MarR family winged helix-turn-helix transcriptional regulator</fullName>
    </submittedName>
</protein>
<evidence type="ECO:0000256" key="2">
    <source>
        <dbReference type="ARBA" id="ARBA00023125"/>
    </source>
</evidence>
<sequence length="138" mass="15040">MTPEASADATLELEWHHLHARYALLSCALDRALGEYGLGVSDFEVLDRLSSAPKARVQELASSVHLSQSALSRVVARLERDGLVERAMCPDDRRGIFVAITSVGRARHAEAAPTRQRVLTEHLSGPAQENHEGCVCLS</sequence>
<dbReference type="InterPro" id="IPR036390">
    <property type="entry name" value="WH_DNA-bd_sf"/>
</dbReference>
<name>A0ABV7YEF5_9ACTN</name>
<dbReference type="PROSITE" id="PS50995">
    <property type="entry name" value="HTH_MARR_2"/>
    <property type="match status" value="1"/>
</dbReference>
<keyword evidence="6" id="KW-1185">Reference proteome</keyword>
<dbReference type="SUPFAM" id="SSF46785">
    <property type="entry name" value="Winged helix' DNA-binding domain"/>
    <property type="match status" value="1"/>
</dbReference>
<dbReference type="PANTHER" id="PTHR33164">
    <property type="entry name" value="TRANSCRIPTIONAL REGULATOR, MARR FAMILY"/>
    <property type="match status" value="1"/>
</dbReference>
<keyword evidence="3" id="KW-0804">Transcription</keyword>
<dbReference type="EMBL" id="JBHRZH010000017">
    <property type="protein sequence ID" value="MFC3763026.1"/>
    <property type="molecule type" value="Genomic_DNA"/>
</dbReference>
<dbReference type="CDD" id="cd00090">
    <property type="entry name" value="HTH_ARSR"/>
    <property type="match status" value="1"/>
</dbReference>
<dbReference type="SMART" id="SM00347">
    <property type="entry name" value="HTH_MARR"/>
    <property type="match status" value="1"/>
</dbReference>
<evidence type="ECO:0000313" key="5">
    <source>
        <dbReference type="EMBL" id="MFC3763026.1"/>
    </source>
</evidence>
<evidence type="ECO:0000259" key="4">
    <source>
        <dbReference type="PROSITE" id="PS50995"/>
    </source>
</evidence>
<dbReference type="Proteomes" id="UP001595699">
    <property type="component" value="Unassembled WGS sequence"/>
</dbReference>
<dbReference type="InterPro" id="IPR023187">
    <property type="entry name" value="Tscrpt_reg_MarR-type_CS"/>
</dbReference>
<dbReference type="PROSITE" id="PS01117">
    <property type="entry name" value="HTH_MARR_1"/>
    <property type="match status" value="1"/>
</dbReference>
<evidence type="ECO:0000256" key="3">
    <source>
        <dbReference type="ARBA" id="ARBA00023163"/>
    </source>
</evidence>
<keyword evidence="1" id="KW-0805">Transcription regulation</keyword>
<comment type="caution">
    <text evidence="5">The sequence shown here is derived from an EMBL/GenBank/DDBJ whole genome shotgun (WGS) entry which is preliminary data.</text>
</comment>
<organism evidence="5 6">
    <name type="scientific">Tenggerimyces flavus</name>
    <dbReference type="NCBI Taxonomy" id="1708749"/>
    <lineage>
        <taxon>Bacteria</taxon>
        <taxon>Bacillati</taxon>
        <taxon>Actinomycetota</taxon>
        <taxon>Actinomycetes</taxon>
        <taxon>Propionibacteriales</taxon>
        <taxon>Nocardioidaceae</taxon>
        <taxon>Tenggerimyces</taxon>
    </lineage>
</organism>
<reference evidence="6" key="1">
    <citation type="journal article" date="2019" name="Int. J. Syst. Evol. Microbiol.">
        <title>The Global Catalogue of Microorganisms (GCM) 10K type strain sequencing project: providing services to taxonomists for standard genome sequencing and annotation.</title>
        <authorList>
            <consortium name="The Broad Institute Genomics Platform"/>
            <consortium name="The Broad Institute Genome Sequencing Center for Infectious Disease"/>
            <person name="Wu L."/>
            <person name="Ma J."/>
        </authorList>
    </citation>
    <scope>NUCLEOTIDE SEQUENCE [LARGE SCALE GENOMIC DNA]</scope>
    <source>
        <strain evidence="6">CGMCC 4.7241</strain>
    </source>
</reference>
<dbReference type="RefSeq" id="WP_307782520.1">
    <property type="nucleotide sequence ID" value="NZ_JAFBCM010000001.1"/>
</dbReference>
<dbReference type="Pfam" id="PF01047">
    <property type="entry name" value="MarR"/>
    <property type="match status" value="1"/>
</dbReference>
<dbReference type="InterPro" id="IPR039422">
    <property type="entry name" value="MarR/SlyA-like"/>
</dbReference>
<accession>A0ABV7YEF5</accession>
<proteinExistence type="predicted"/>
<evidence type="ECO:0000313" key="6">
    <source>
        <dbReference type="Proteomes" id="UP001595699"/>
    </source>
</evidence>
<dbReference type="Gene3D" id="1.10.10.10">
    <property type="entry name" value="Winged helix-like DNA-binding domain superfamily/Winged helix DNA-binding domain"/>
    <property type="match status" value="1"/>
</dbReference>
<keyword evidence="2" id="KW-0238">DNA-binding</keyword>
<gene>
    <name evidence="5" type="ORF">ACFOUW_19450</name>
</gene>
<dbReference type="InterPro" id="IPR000835">
    <property type="entry name" value="HTH_MarR-typ"/>
</dbReference>
<feature type="domain" description="HTH marR-type" evidence="4">
    <location>
        <begin position="1"/>
        <end position="138"/>
    </location>
</feature>